<keyword evidence="1 2" id="KW-0808">Transferase</keyword>
<comment type="caution">
    <text evidence="2">The sequence shown here is derived from an EMBL/GenBank/DDBJ whole genome shotgun (WGS) entry which is preliminary data.</text>
</comment>
<dbReference type="InterPro" id="IPR044855">
    <property type="entry name" value="CoA-Trfase_III_dom3_sf"/>
</dbReference>
<dbReference type="AlphaFoldDB" id="A0A7Z7FTV3"/>
<accession>A0A7Z7FTV3</accession>
<dbReference type="EMBL" id="FNEW01000007">
    <property type="protein sequence ID" value="SDK34792.1"/>
    <property type="molecule type" value="Genomic_DNA"/>
</dbReference>
<sequence length="406" mass="43711">MNEVQLCGLRVLDLTSVVVGPTCTWRLAQYGAEIIKVEAPEGDLMRGLGGLSPTGQHSGTYLHLNRGKRNICLDLKKPGAAEIIERLIKRSDVIVANMRPRALERLGLDATSVRNRYPDKIHCLITGYGTDGPYAGRPTYDSVVQGASGIAGLFLARDGEPSYVPLVVCDHVVGEIAAGAIMAAVIKRNAGGGGSSIEIPMFETMAAFVLQEHLAQESFEPPVGAAGDRRLLNPHNKPLKTSDGWISVTINTDPQVRAFLKAVGRDHLLDDPRFATVAARAKNVKEWFEVRGAALSDKKSAEWLAIFQAADIAAMPCHTNETLRSDPHLEAVGLLSTEEHPTEGTISVIRSTIRCDDAYPSPGGYAQPRGWETCEILSELGLGDDEIAEIIGSEAAFAGRQRQAAE</sequence>
<dbReference type="RefSeq" id="WP_092734719.1">
    <property type="nucleotide sequence ID" value="NZ_FNEW01000007.1"/>
</dbReference>
<gene>
    <name evidence="2" type="ORF">SAMN05428983_4684</name>
</gene>
<evidence type="ECO:0000256" key="1">
    <source>
        <dbReference type="ARBA" id="ARBA00022679"/>
    </source>
</evidence>
<dbReference type="InterPro" id="IPR050483">
    <property type="entry name" value="CoA-transferase_III_domain"/>
</dbReference>
<proteinExistence type="predicted"/>
<dbReference type="SUPFAM" id="SSF89796">
    <property type="entry name" value="CoA-transferase family III (CaiB/BaiF)"/>
    <property type="match status" value="1"/>
</dbReference>
<dbReference type="Gene3D" id="3.30.1540.10">
    <property type="entry name" value="formyl-coa transferase, domain 3"/>
    <property type="match status" value="1"/>
</dbReference>
<evidence type="ECO:0000313" key="2">
    <source>
        <dbReference type="EMBL" id="SDK34792.1"/>
    </source>
</evidence>
<dbReference type="GO" id="GO:0008410">
    <property type="term" value="F:CoA-transferase activity"/>
    <property type="evidence" value="ECO:0007669"/>
    <property type="project" value="TreeGrafter"/>
</dbReference>
<dbReference type="PANTHER" id="PTHR48207:SF4">
    <property type="entry name" value="BLL6097 PROTEIN"/>
    <property type="match status" value="1"/>
</dbReference>
<organism evidence="2 3">
    <name type="scientific">Agrobacterium fabrum</name>
    <dbReference type="NCBI Taxonomy" id="1176649"/>
    <lineage>
        <taxon>Bacteria</taxon>
        <taxon>Pseudomonadati</taxon>
        <taxon>Pseudomonadota</taxon>
        <taxon>Alphaproteobacteria</taxon>
        <taxon>Hyphomicrobiales</taxon>
        <taxon>Rhizobiaceae</taxon>
        <taxon>Rhizobium/Agrobacterium group</taxon>
        <taxon>Agrobacterium</taxon>
        <taxon>Agrobacterium tumefaciens complex</taxon>
    </lineage>
</organism>
<dbReference type="Gene3D" id="3.40.50.10540">
    <property type="entry name" value="Crotonobetainyl-coa:carnitine coa-transferase, domain 1"/>
    <property type="match status" value="1"/>
</dbReference>
<dbReference type="InterPro" id="IPR023606">
    <property type="entry name" value="CoA-Trfase_III_dom_1_sf"/>
</dbReference>
<dbReference type="PANTHER" id="PTHR48207">
    <property type="entry name" value="SUCCINATE--HYDROXYMETHYLGLUTARATE COA-TRANSFERASE"/>
    <property type="match status" value="1"/>
</dbReference>
<name>A0A7Z7FTV3_9HYPH</name>
<protein>
    <submittedName>
        <fullName evidence="2">Crotonobetainyl-CoA:carnitine CoA-transferase CaiB</fullName>
    </submittedName>
</protein>
<evidence type="ECO:0000313" key="3">
    <source>
        <dbReference type="Proteomes" id="UP000198917"/>
    </source>
</evidence>
<dbReference type="Pfam" id="PF02515">
    <property type="entry name" value="CoA_transf_3"/>
    <property type="match status" value="1"/>
</dbReference>
<dbReference type="Proteomes" id="UP000198917">
    <property type="component" value="Unassembled WGS sequence"/>
</dbReference>
<dbReference type="InterPro" id="IPR003673">
    <property type="entry name" value="CoA-Trfase_fam_III"/>
</dbReference>
<reference evidence="2 3" key="1">
    <citation type="submission" date="2016-10" db="EMBL/GenBank/DDBJ databases">
        <authorList>
            <person name="Varghese N."/>
            <person name="Submissions S."/>
        </authorList>
    </citation>
    <scope>NUCLEOTIDE SEQUENCE [LARGE SCALE GENOMIC DNA]</scope>
    <source>
        <strain evidence="2 3">PDC82</strain>
    </source>
</reference>